<dbReference type="Gene3D" id="3.40.1110.10">
    <property type="entry name" value="Calcium-transporting ATPase, cytoplasmic domain N"/>
    <property type="match status" value="1"/>
</dbReference>
<dbReference type="InterPro" id="IPR006068">
    <property type="entry name" value="ATPase_P-typ_cation-transptr_C"/>
</dbReference>
<dbReference type="PRINTS" id="PR00119">
    <property type="entry name" value="CATATPASE"/>
</dbReference>
<dbReference type="SUPFAM" id="SSF81653">
    <property type="entry name" value="Calcium ATPase, transduction domain A"/>
    <property type="match status" value="1"/>
</dbReference>
<feature type="domain" description="Cation-transporting P-type ATPase C-terminal" evidence="10">
    <location>
        <begin position="675"/>
        <end position="840"/>
    </location>
</feature>
<dbReference type="Gene3D" id="1.20.1110.10">
    <property type="entry name" value="Calcium-transporting ATPase, transmembrane domain"/>
    <property type="match status" value="1"/>
</dbReference>
<dbReference type="Pfam" id="PF00702">
    <property type="entry name" value="Hydrolase"/>
    <property type="match status" value="1"/>
</dbReference>
<dbReference type="Pfam" id="PF00690">
    <property type="entry name" value="Cation_ATPase_N"/>
    <property type="match status" value="1"/>
</dbReference>
<dbReference type="InterPro" id="IPR018303">
    <property type="entry name" value="ATPase_P-typ_P_site"/>
</dbReference>
<dbReference type="InterPro" id="IPR004014">
    <property type="entry name" value="ATPase_P-typ_cation-transptr_N"/>
</dbReference>
<evidence type="ECO:0000256" key="4">
    <source>
        <dbReference type="ARBA" id="ARBA00022840"/>
    </source>
</evidence>
<accession>A0ABS8XGH6</accession>
<keyword evidence="5" id="KW-1278">Translocase</keyword>
<organism evidence="12 13">
    <name type="scientific">Pelomonas caseinilytica</name>
    <dbReference type="NCBI Taxonomy" id="2906763"/>
    <lineage>
        <taxon>Bacteria</taxon>
        <taxon>Pseudomonadati</taxon>
        <taxon>Pseudomonadota</taxon>
        <taxon>Betaproteobacteria</taxon>
        <taxon>Burkholderiales</taxon>
        <taxon>Sphaerotilaceae</taxon>
        <taxon>Roseateles</taxon>
    </lineage>
</organism>
<dbReference type="RefSeq" id="WP_233394497.1">
    <property type="nucleotide sequence ID" value="NZ_JAJTWT010000012.1"/>
</dbReference>
<feature type="transmembrane region" description="Helical" evidence="8">
    <location>
        <begin position="757"/>
        <end position="779"/>
    </location>
</feature>
<dbReference type="SFLD" id="SFLDS00003">
    <property type="entry name" value="Haloacid_Dehalogenase"/>
    <property type="match status" value="1"/>
</dbReference>
<dbReference type="SFLD" id="SFLDG00002">
    <property type="entry name" value="C1.7:_P-type_atpase_like"/>
    <property type="match status" value="1"/>
</dbReference>
<comment type="subcellular location">
    <subcellularLocation>
        <location evidence="1">Membrane</location>
        <topology evidence="1">Multi-pass membrane protein</topology>
    </subcellularLocation>
</comment>
<dbReference type="PROSITE" id="PS00154">
    <property type="entry name" value="ATPASE_E1_E2"/>
    <property type="match status" value="1"/>
</dbReference>
<dbReference type="InterPro" id="IPR023298">
    <property type="entry name" value="ATPase_P-typ_TM_dom_sf"/>
</dbReference>
<proteinExistence type="predicted"/>
<dbReference type="Pfam" id="PF00122">
    <property type="entry name" value="E1-E2_ATPase"/>
    <property type="match status" value="1"/>
</dbReference>
<dbReference type="PANTHER" id="PTHR42861">
    <property type="entry name" value="CALCIUM-TRANSPORTING ATPASE"/>
    <property type="match status" value="1"/>
</dbReference>
<feature type="transmembrane region" description="Helical" evidence="8">
    <location>
        <begin position="37"/>
        <end position="61"/>
    </location>
</feature>
<feature type="transmembrane region" description="Helical" evidence="8">
    <location>
        <begin position="650"/>
        <end position="671"/>
    </location>
</feature>
<dbReference type="InterPro" id="IPR044492">
    <property type="entry name" value="P_typ_ATPase_HD_dom"/>
</dbReference>
<dbReference type="InterPro" id="IPR008250">
    <property type="entry name" value="ATPase_P-typ_transduc_dom_A_sf"/>
</dbReference>
<reference evidence="12 13" key="1">
    <citation type="submission" date="2021-12" db="EMBL/GenBank/DDBJ databases">
        <title>Genome seq of p7.</title>
        <authorList>
            <person name="Seo T."/>
        </authorList>
    </citation>
    <scope>NUCLEOTIDE SEQUENCE [LARGE SCALE GENOMIC DNA]</scope>
    <source>
        <strain evidence="12 13">P7</strain>
    </source>
</reference>
<dbReference type="SFLD" id="SFLDF00027">
    <property type="entry name" value="p-type_atpase"/>
    <property type="match status" value="1"/>
</dbReference>
<feature type="transmembrane region" description="Helical" evidence="8">
    <location>
        <begin position="232"/>
        <end position="253"/>
    </location>
</feature>
<evidence type="ECO:0000259" key="11">
    <source>
        <dbReference type="Pfam" id="PF00690"/>
    </source>
</evidence>
<feature type="domain" description="Cation-transporting P-type ATPase N-terminal" evidence="11">
    <location>
        <begin position="6"/>
        <end position="57"/>
    </location>
</feature>
<dbReference type="InterPro" id="IPR059000">
    <property type="entry name" value="ATPase_P-type_domA"/>
</dbReference>
<evidence type="ECO:0000256" key="1">
    <source>
        <dbReference type="ARBA" id="ARBA00004141"/>
    </source>
</evidence>
<dbReference type="SUPFAM" id="SSF81665">
    <property type="entry name" value="Calcium ATPase, transmembrane domain M"/>
    <property type="match status" value="1"/>
</dbReference>
<feature type="transmembrane region" description="Helical" evidence="8">
    <location>
        <begin position="67"/>
        <end position="83"/>
    </location>
</feature>
<evidence type="ECO:0000256" key="3">
    <source>
        <dbReference type="ARBA" id="ARBA00022741"/>
    </source>
</evidence>
<feature type="domain" description="P-type ATPase A" evidence="9">
    <location>
        <begin position="98"/>
        <end position="214"/>
    </location>
</feature>
<name>A0ABS8XGH6_9BURK</name>
<dbReference type="InterPro" id="IPR036412">
    <property type="entry name" value="HAD-like_sf"/>
</dbReference>
<feature type="transmembrane region" description="Helical" evidence="8">
    <location>
        <begin position="791"/>
        <end position="809"/>
    </location>
</feature>
<keyword evidence="3" id="KW-0547">Nucleotide-binding</keyword>
<comment type="caution">
    <text evidence="12">The sequence shown here is derived from an EMBL/GenBank/DDBJ whole genome shotgun (WGS) entry which is preliminary data.</text>
</comment>
<evidence type="ECO:0000256" key="7">
    <source>
        <dbReference type="ARBA" id="ARBA00023136"/>
    </source>
</evidence>
<sequence length="853" mass="88500">MTDAKLPSGLTTEQARQRLAACGPNELRGREDAGLAALLRGLLGEPMFLLLLAAAGLYLAFGDLGEGLLLAGFAVVTLGLTFFQERRSARALDALRELTVPQVRVIRDGRVQRLPARDLVPGDLFLVGEGERIAADALLRDAAGLSVDESLLTGESVPVRKTAVPVAEAAPPAAPPGGDDAPWVFASTLAVAGHGLAEAVATGPRTEVGRIGAALAGIATEATPLQRQLGRLVRLFGGVAFVGCVLLAAWWGLSRGDWRQGLLSAIALGMGMLPEEFPMVLAIFMALGAWRMARLQVLARRPAVIEALGAVTVLCVDKTGTLTENRMQLRRLVTDEADVEPRPGEALPEDVHRLAEYAMLASQRDGLDPMDRAVLAVGDAALAGTEHLHPGWRLAREYPLTPGLLAMAQAWTAQDGGRWLAAKGAPEAIFDLCHLAPARREALLERVRGLAADGLRVLAVAEGRHDGRADHDGAALPDHPHGHGFALLGLLGFADPLRASVPAAVAEARSAGIAVAMITGDHAATAAAIATQAGLDTAAGVLAGPELEALDDAALAAAVRTVRVFARVSPAQKLRLVEAFKRNGETVAMTGDGVNDAPALKAAHVGIAMGGRGTDVAREAAGLVLLDEDFSRIVAGVRMGRRIFDNLRKVMVYITAIHVPVVGLALLPLLFGLPPLMLPAHVVLTEMVIDPACSLAFEGAPEDPRVMRRPPRRASDGLLGIGLLLEGLLQGAALLATTLAVYALALHAGRLEDEARALAVVGLTVGNLMLVAANIAAGLGPRALLEPGARAFWAVAAAAAAALAATLLWPPLRGLLHFGLPSAADLGATLLAVALAVGVGAGVAAWGRSRSGR</sequence>
<protein>
    <submittedName>
        <fullName evidence="12">HAD-IC family P-type ATPase</fullName>
    </submittedName>
</protein>
<dbReference type="PRINTS" id="PR00120">
    <property type="entry name" value="HATPASE"/>
</dbReference>
<keyword evidence="13" id="KW-1185">Reference proteome</keyword>
<dbReference type="InterPro" id="IPR001757">
    <property type="entry name" value="P_typ_ATPase"/>
</dbReference>
<dbReference type="Gene3D" id="2.70.150.10">
    <property type="entry name" value="Calcium-transporting ATPase, cytoplasmic transduction domain A"/>
    <property type="match status" value="1"/>
</dbReference>
<feature type="transmembrane region" description="Helical" evidence="8">
    <location>
        <begin position="829"/>
        <end position="847"/>
    </location>
</feature>
<dbReference type="Proteomes" id="UP001201463">
    <property type="component" value="Unassembled WGS sequence"/>
</dbReference>
<evidence type="ECO:0000256" key="6">
    <source>
        <dbReference type="ARBA" id="ARBA00022989"/>
    </source>
</evidence>
<evidence type="ECO:0000256" key="8">
    <source>
        <dbReference type="SAM" id="Phobius"/>
    </source>
</evidence>
<feature type="transmembrane region" description="Helical" evidence="8">
    <location>
        <begin position="677"/>
        <end position="697"/>
    </location>
</feature>
<keyword evidence="6 8" id="KW-1133">Transmembrane helix</keyword>
<evidence type="ECO:0000259" key="9">
    <source>
        <dbReference type="Pfam" id="PF00122"/>
    </source>
</evidence>
<dbReference type="Gene3D" id="3.40.50.1000">
    <property type="entry name" value="HAD superfamily/HAD-like"/>
    <property type="match status" value="1"/>
</dbReference>
<dbReference type="InterPro" id="IPR023214">
    <property type="entry name" value="HAD_sf"/>
</dbReference>
<evidence type="ECO:0000256" key="2">
    <source>
        <dbReference type="ARBA" id="ARBA00022692"/>
    </source>
</evidence>
<dbReference type="Pfam" id="PF00689">
    <property type="entry name" value="Cation_ATPase_C"/>
    <property type="match status" value="1"/>
</dbReference>
<dbReference type="NCBIfam" id="TIGR01494">
    <property type="entry name" value="ATPase_P-type"/>
    <property type="match status" value="2"/>
</dbReference>
<keyword evidence="7 8" id="KW-0472">Membrane</keyword>
<dbReference type="EMBL" id="JAJTWT010000012">
    <property type="protein sequence ID" value="MCE4539981.1"/>
    <property type="molecule type" value="Genomic_DNA"/>
</dbReference>
<evidence type="ECO:0000313" key="12">
    <source>
        <dbReference type="EMBL" id="MCE4539981.1"/>
    </source>
</evidence>
<feature type="transmembrane region" description="Helical" evidence="8">
    <location>
        <begin position="718"/>
        <end position="745"/>
    </location>
</feature>
<evidence type="ECO:0000313" key="13">
    <source>
        <dbReference type="Proteomes" id="UP001201463"/>
    </source>
</evidence>
<gene>
    <name evidence="12" type="ORF">LXT12_22270</name>
</gene>
<feature type="transmembrane region" description="Helical" evidence="8">
    <location>
        <begin position="265"/>
        <end position="290"/>
    </location>
</feature>
<evidence type="ECO:0000259" key="10">
    <source>
        <dbReference type="Pfam" id="PF00689"/>
    </source>
</evidence>
<dbReference type="InterPro" id="IPR023299">
    <property type="entry name" value="ATPase_P-typ_cyto_dom_N"/>
</dbReference>
<evidence type="ECO:0000256" key="5">
    <source>
        <dbReference type="ARBA" id="ARBA00022967"/>
    </source>
</evidence>
<keyword evidence="4" id="KW-0067">ATP-binding</keyword>
<dbReference type="SUPFAM" id="SSF56784">
    <property type="entry name" value="HAD-like"/>
    <property type="match status" value="1"/>
</dbReference>
<keyword evidence="2 8" id="KW-0812">Transmembrane</keyword>